<protein>
    <submittedName>
        <fullName evidence="4">Gamma-aminobutyric acid receptor subunit beta-like protein</fullName>
    </submittedName>
</protein>
<feature type="domain" description="Neurotransmitter-gated ion-channel ligand-binding" evidence="3">
    <location>
        <begin position="6"/>
        <end position="106"/>
    </location>
</feature>
<dbReference type="AlphaFoldDB" id="A0A443SBH4"/>
<gene>
    <name evidence="4" type="ORF">B4U80_13838</name>
</gene>
<comment type="caution">
    <text evidence="4">The sequence shown here is derived from an EMBL/GenBank/DDBJ whole genome shotgun (WGS) entry which is preliminary data.</text>
</comment>
<keyword evidence="5" id="KW-1185">Reference proteome</keyword>
<keyword evidence="2" id="KW-0472">Membrane</keyword>
<dbReference type="Proteomes" id="UP000288716">
    <property type="component" value="Unassembled WGS sequence"/>
</dbReference>
<dbReference type="InterPro" id="IPR006201">
    <property type="entry name" value="Neur_channel"/>
</dbReference>
<organism evidence="4 5">
    <name type="scientific">Leptotrombidium deliense</name>
    <dbReference type="NCBI Taxonomy" id="299467"/>
    <lineage>
        <taxon>Eukaryota</taxon>
        <taxon>Metazoa</taxon>
        <taxon>Ecdysozoa</taxon>
        <taxon>Arthropoda</taxon>
        <taxon>Chelicerata</taxon>
        <taxon>Arachnida</taxon>
        <taxon>Acari</taxon>
        <taxon>Acariformes</taxon>
        <taxon>Trombidiformes</taxon>
        <taxon>Prostigmata</taxon>
        <taxon>Anystina</taxon>
        <taxon>Parasitengona</taxon>
        <taxon>Trombiculoidea</taxon>
        <taxon>Trombiculidae</taxon>
        <taxon>Leptotrombidium</taxon>
    </lineage>
</organism>
<evidence type="ECO:0000313" key="5">
    <source>
        <dbReference type="Proteomes" id="UP000288716"/>
    </source>
</evidence>
<comment type="subcellular location">
    <subcellularLocation>
        <location evidence="1">Membrane</location>
        <topology evidence="1">Multi-pass membrane protein</topology>
    </subcellularLocation>
</comment>
<dbReference type="VEuPathDB" id="VectorBase:LDEU007141"/>
<name>A0A443SBH4_9ACAR</name>
<dbReference type="InterPro" id="IPR018000">
    <property type="entry name" value="Neurotransmitter_ion_chnl_CS"/>
</dbReference>
<sequence length="106" mass="12088">MITQTNEIWKDERLSFTTSTDIESIKGSSDIAMNIWLPHLFFPKHNVLNKGGHANSNTNDNVFVEIYDNGNVTLDQIYSTSASCEIEFGFFPMDRHICKLEIQSLT</sequence>
<dbReference type="OrthoDB" id="8890589at2759"/>
<dbReference type="GO" id="GO:0004888">
    <property type="term" value="F:transmembrane signaling receptor activity"/>
    <property type="evidence" value="ECO:0007669"/>
    <property type="project" value="InterPro"/>
</dbReference>
<evidence type="ECO:0000256" key="1">
    <source>
        <dbReference type="ARBA" id="ARBA00004141"/>
    </source>
</evidence>
<keyword evidence="4" id="KW-0675">Receptor</keyword>
<dbReference type="EMBL" id="NCKV01004287">
    <property type="protein sequence ID" value="RWS24899.1"/>
    <property type="molecule type" value="Genomic_DNA"/>
</dbReference>
<evidence type="ECO:0000259" key="3">
    <source>
        <dbReference type="Pfam" id="PF02931"/>
    </source>
</evidence>
<evidence type="ECO:0000313" key="4">
    <source>
        <dbReference type="EMBL" id="RWS24899.1"/>
    </source>
</evidence>
<proteinExistence type="predicted"/>
<evidence type="ECO:0000256" key="2">
    <source>
        <dbReference type="ARBA" id="ARBA00023136"/>
    </source>
</evidence>
<dbReference type="GO" id="GO:0016020">
    <property type="term" value="C:membrane"/>
    <property type="evidence" value="ECO:0007669"/>
    <property type="project" value="UniProtKB-SubCell"/>
</dbReference>
<accession>A0A443SBH4</accession>
<dbReference type="GO" id="GO:0005230">
    <property type="term" value="F:extracellular ligand-gated monoatomic ion channel activity"/>
    <property type="evidence" value="ECO:0007669"/>
    <property type="project" value="InterPro"/>
</dbReference>
<dbReference type="InterPro" id="IPR006202">
    <property type="entry name" value="Neur_chan_lig-bd"/>
</dbReference>
<dbReference type="SUPFAM" id="SSF63712">
    <property type="entry name" value="Nicotinic receptor ligand binding domain-like"/>
    <property type="match status" value="1"/>
</dbReference>
<dbReference type="PANTHER" id="PTHR18945">
    <property type="entry name" value="NEUROTRANSMITTER GATED ION CHANNEL"/>
    <property type="match status" value="1"/>
</dbReference>
<dbReference type="InterPro" id="IPR036734">
    <property type="entry name" value="Neur_chan_lig-bd_sf"/>
</dbReference>
<reference evidence="4 5" key="1">
    <citation type="journal article" date="2018" name="Gigascience">
        <title>Genomes of trombidid mites reveal novel predicted allergens and laterally-transferred genes associated with secondary metabolism.</title>
        <authorList>
            <person name="Dong X."/>
            <person name="Chaisiri K."/>
            <person name="Xia D."/>
            <person name="Armstrong S.D."/>
            <person name="Fang Y."/>
            <person name="Donnelly M.J."/>
            <person name="Kadowaki T."/>
            <person name="McGarry J.W."/>
            <person name="Darby A.C."/>
            <person name="Makepeace B.L."/>
        </authorList>
    </citation>
    <scope>NUCLEOTIDE SEQUENCE [LARGE SCALE GENOMIC DNA]</scope>
    <source>
        <strain evidence="4">UoL-UT</strain>
    </source>
</reference>
<dbReference type="Gene3D" id="2.70.170.10">
    <property type="entry name" value="Neurotransmitter-gated ion-channel ligand-binding domain"/>
    <property type="match status" value="1"/>
</dbReference>
<dbReference type="STRING" id="299467.A0A443SBH4"/>
<dbReference type="Pfam" id="PF02931">
    <property type="entry name" value="Neur_chan_LBD"/>
    <property type="match status" value="1"/>
</dbReference>
<dbReference type="PROSITE" id="PS00236">
    <property type="entry name" value="NEUROTR_ION_CHANNEL"/>
    <property type="match status" value="1"/>
</dbReference>